<evidence type="ECO:0000256" key="3">
    <source>
        <dbReference type="SAM" id="SignalP"/>
    </source>
</evidence>
<feature type="signal peptide" evidence="3">
    <location>
        <begin position="1"/>
        <end position="18"/>
    </location>
</feature>
<dbReference type="InterPro" id="IPR000177">
    <property type="entry name" value="Apple"/>
</dbReference>
<proteinExistence type="predicted"/>
<dbReference type="InterPro" id="IPR003609">
    <property type="entry name" value="Pan_app"/>
</dbReference>
<evidence type="ECO:0000313" key="5">
    <source>
        <dbReference type="Proteomes" id="UP000887540"/>
    </source>
</evidence>
<keyword evidence="2" id="KW-1015">Disulfide bond</keyword>
<sequence>MGVFKLLCLGLFLFSTNAAPLAGRSCLTTYSSVSIQGNDLNGVVGQASDCCQKCQVNTRCRAYTWTSFNGGTCWLKNDTQPLVSVATQETVTGILSPLENETYGLIKKYAAPDFFGDFWLDDRNGHVFGFSRFVGDNNTAWDSGLFAIQNDK</sequence>
<protein>
    <submittedName>
        <fullName evidence="6">Apple domain-containing protein</fullName>
    </submittedName>
</protein>
<accession>A0A914CSM8</accession>
<reference evidence="6" key="1">
    <citation type="submission" date="2022-11" db="UniProtKB">
        <authorList>
            <consortium name="WormBaseParasite"/>
        </authorList>
    </citation>
    <scope>IDENTIFICATION</scope>
</reference>
<dbReference type="SMART" id="SM00223">
    <property type="entry name" value="APPLE"/>
    <property type="match status" value="1"/>
</dbReference>
<dbReference type="Pfam" id="PF14295">
    <property type="entry name" value="PAN_4"/>
    <property type="match status" value="1"/>
</dbReference>
<dbReference type="GO" id="GO:0005576">
    <property type="term" value="C:extracellular region"/>
    <property type="evidence" value="ECO:0007669"/>
    <property type="project" value="InterPro"/>
</dbReference>
<evidence type="ECO:0000259" key="4">
    <source>
        <dbReference type="SMART" id="SM00223"/>
    </source>
</evidence>
<feature type="domain" description="Apple" evidence="4">
    <location>
        <begin position="26"/>
        <end position="97"/>
    </location>
</feature>
<evidence type="ECO:0000256" key="2">
    <source>
        <dbReference type="ARBA" id="ARBA00023157"/>
    </source>
</evidence>
<feature type="chain" id="PRO_5037549055" evidence="3">
    <location>
        <begin position="19"/>
        <end position="152"/>
    </location>
</feature>
<dbReference type="Gene3D" id="3.50.4.10">
    <property type="entry name" value="Hepatocyte Growth Factor"/>
    <property type="match status" value="1"/>
</dbReference>
<dbReference type="GO" id="GO:0006508">
    <property type="term" value="P:proteolysis"/>
    <property type="evidence" value="ECO:0007669"/>
    <property type="project" value="InterPro"/>
</dbReference>
<organism evidence="5 6">
    <name type="scientific">Acrobeloides nanus</name>
    <dbReference type="NCBI Taxonomy" id="290746"/>
    <lineage>
        <taxon>Eukaryota</taxon>
        <taxon>Metazoa</taxon>
        <taxon>Ecdysozoa</taxon>
        <taxon>Nematoda</taxon>
        <taxon>Chromadorea</taxon>
        <taxon>Rhabditida</taxon>
        <taxon>Tylenchina</taxon>
        <taxon>Cephalobomorpha</taxon>
        <taxon>Cephaloboidea</taxon>
        <taxon>Cephalobidae</taxon>
        <taxon>Acrobeloides</taxon>
    </lineage>
</organism>
<keyword evidence="3" id="KW-0732">Signal</keyword>
<name>A0A914CSM8_9BILA</name>
<evidence type="ECO:0000256" key="1">
    <source>
        <dbReference type="ARBA" id="ARBA00022737"/>
    </source>
</evidence>
<keyword evidence="5" id="KW-1185">Reference proteome</keyword>
<dbReference type="AlphaFoldDB" id="A0A914CSM8"/>
<dbReference type="WBParaSite" id="ACRNAN_scaffold14080.g16259.t1">
    <property type="protein sequence ID" value="ACRNAN_scaffold14080.g16259.t1"/>
    <property type="gene ID" value="ACRNAN_scaffold14080.g16259"/>
</dbReference>
<keyword evidence="1" id="KW-0677">Repeat</keyword>
<evidence type="ECO:0000313" key="6">
    <source>
        <dbReference type="WBParaSite" id="ACRNAN_scaffold14080.g16259.t1"/>
    </source>
</evidence>
<dbReference type="Proteomes" id="UP000887540">
    <property type="component" value="Unplaced"/>
</dbReference>